<feature type="transmembrane region" description="Helical" evidence="2">
    <location>
        <begin position="12"/>
        <end position="33"/>
    </location>
</feature>
<feature type="compositionally biased region" description="Low complexity" evidence="1">
    <location>
        <begin position="1328"/>
        <end position="1342"/>
    </location>
</feature>
<proteinExistence type="predicted"/>
<feature type="region of interest" description="Disordered" evidence="1">
    <location>
        <begin position="239"/>
        <end position="265"/>
    </location>
</feature>
<feature type="region of interest" description="Disordered" evidence="1">
    <location>
        <begin position="272"/>
        <end position="291"/>
    </location>
</feature>
<evidence type="ECO:0000313" key="3">
    <source>
        <dbReference type="EMBL" id="WWD21923.1"/>
    </source>
</evidence>
<organism evidence="3 4">
    <name type="scientific">Kwoniella shandongensis</name>
    <dbReference type="NCBI Taxonomy" id="1734106"/>
    <lineage>
        <taxon>Eukaryota</taxon>
        <taxon>Fungi</taxon>
        <taxon>Dikarya</taxon>
        <taxon>Basidiomycota</taxon>
        <taxon>Agaricomycotina</taxon>
        <taxon>Tremellomycetes</taxon>
        <taxon>Tremellales</taxon>
        <taxon>Cryptococcaceae</taxon>
        <taxon>Kwoniella</taxon>
    </lineage>
</organism>
<dbReference type="OrthoDB" id="2529242at2759"/>
<keyword evidence="4" id="KW-1185">Reference proteome</keyword>
<keyword evidence="2" id="KW-1133">Transmembrane helix</keyword>
<feature type="compositionally biased region" description="Polar residues" evidence="1">
    <location>
        <begin position="308"/>
        <end position="330"/>
    </location>
</feature>
<dbReference type="EMBL" id="CP144062">
    <property type="protein sequence ID" value="WWD21923.1"/>
    <property type="molecule type" value="Genomic_DNA"/>
</dbReference>
<feature type="compositionally biased region" description="Low complexity" evidence="1">
    <location>
        <begin position="1349"/>
        <end position="1371"/>
    </location>
</feature>
<feature type="transmembrane region" description="Helical" evidence="2">
    <location>
        <begin position="121"/>
        <end position="141"/>
    </location>
</feature>
<accession>A0A5M6C127</accession>
<gene>
    <name evidence="3" type="ORF">CI109_106411</name>
</gene>
<reference evidence="3" key="2">
    <citation type="submission" date="2024-01" db="EMBL/GenBank/DDBJ databases">
        <title>Comparative genomics of Cryptococcus and Kwoniella reveals pathogenesis evolution and contrasting modes of karyotype evolution via chromosome fusion or intercentromeric recombination.</title>
        <authorList>
            <person name="Coelho M.A."/>
            <person name="David-Palma M."/>
            <person name="Shea T."/>
            <person name="Bowers K."/>
            <person name="McGinley-Smith S."/>
            <person name="Mohammad A.W."/>
            <person name="Gnirke A."/>
            <person name="Yurkov A.M."/>
            <person name="Nowrousian M."/>
            <person name="Sun S."/>
            <person name="Cuomo C.A."/>
            <person name="Heitman J."/>
        </authorList>
    </citation>
    <scope>NUCLEOTIDE SEQUENCE</scope>
    <source>
        <strain evidence="3">CBS 12478</strain>
    </source>
</reference>
<evidence type="ECO:0000256" key="1">
    <source>
        <dbReference type="SAM" id="MobiDB-lite"/>
    </source>
</evidence>
<name>A0A5M6C127_9TREE</name>
<feature type="compositionally biased region" description="Basic and acidic residues" evidence="1">
    <location>
        <begin position="1145"/>
        <end position="1165"/>
    </location>
</feature>
<feature type="compositionally biased region" description="Polar residues" evidence="1">
    <location>
        <begin position="1273"/>
        <end position="1289"/>
    </location>
</feature>
<feature type="compositionally biased region" description="Polar residues" evidence="1">
    <location>
        <begin position="495"/>
        <end position="504"/>
    </location>
</feature>
<feature type="region of interest" description="Disordered" evidence="1">
    <location>
        <begin position="1311"/>
        <end position="1432"/>
    </location>
</feature>
<feature type="compositionally biased region" description="Low complexity" evidence="1">
    <location>
        <begin position="1417"/>
        <end position="1428"/>
    </location>
</feature>
<feature type="transmembrane region" description="Helical" evidence="2">
    <location>
        <begin position="200"/>
        <end position="226"/>
    </location>
</feature>
<feature type="region of interest" description="Disordered" evidence="1">
    <location>
        <begin position="913"/>
        <end position="933"/>
    </location>
</feature>
<feature type="compositionally biased region" description="Basic and acidic residues" evidence="1">
    <location>
        <begin position="1259"/>
        <end position="1271"/>
    </location>
</feature>
<dbReference type="Proteomes" id="UP000322225">
    <property type="component" value="Chromosome 12"/>
</dbReference>
<evidence type="ECO:0000256" key="2">
    <source>
        <dbReference type="SAM" id="Phobius"/>
    </source>
</evidence>
<feature type="compositionally biased region" description="Low complexity" evidence="1">
    <location>
        <begin position="1576"/>
        <end position="1592"/>
    </location>
</feature>
<feature type="region of interest" description="Disordered" evidence="1">
    <location>
        <begin position="440"/>
        <end position="471"/>
    </location>
</feature>
<feature type="compositionally biased region" description="Polar residues" evidence="1">
    <location>
        <begin position="451"/>
        <end position="469"/>
    </location>
</feature>
<feature type="compositionally biased region" description="Low complexity" evidence="1">
    <location>
        <begin position="273"/>
        <end position="291"/>
    </location>
</feature>
<feature type="region of interest" description="Disordered" evidence="1">
    <location>
        <begin position="495"/>
        <end position="554"/>
    </location>
</feature>
<keyword evidence="2" id="KW-0812">Transmembrane</keyword>
<feature type="compositionally biased region" description="Polar residues" evidence="1">
    <location>
        <begin position="1372"/>
        <end position="1384"/>
    </location>
</feature>
<feature type="region of interest" description="Disordered" evidence="1">
    <location>
        <begin position="1255"/>
        <end position="1289"/>
    </location>
</feature>
<reference evidence="3" key="1">
    <citation type="submission" date="2017-08" db="EMBL/GenBank/DDBJ databases">
        <authorList>
            <person name="Cuomo C."/>
            <person name="Billmyre B."/>
            <person name="Heitman J."/>
        </authorList>
    </citation>
    <scope>NUCLEOTIDE SEQUENCE</scope>
    <source>
        <strain evidence="3">CBS 12478</strain>
    </source>
</reference>
<feature type="compositionally biased region" description="Basic and acidic residues" evidence="1">
    <location>
        <begin position="1061"/>
        <end position="1072"/>
    </location>
</feature>
<feature type="region of interest" description="Disordered" evidence="1">
    <location>
        <begin position="1113"/>
        <end position="1192"/>
    </location>
</feature>
<sequence length="1592" mass="171258">MLSPILTYVLPLPSALILLFLTLYHLTPLLSLFSNLTPTLQKLSTIIPHPRRQRNLPREFFNLPPRPGSPSSLPSLASRIGDRLGVRGKVMLIFLIEGLVSLLLGWVALANGKGLNGGNNWGLVAGSVVIIPSTITCLALFTTVTTSRSRSETTSKWKKIIFKSSGITHSTLTSRILPLSTTTSILTIILTSAVGKKGRYVVLGYTTLCVVILGACTGIGMWRMVFGKREGKIRLKEGSRYEKTREGSGSPTEGHVEEAVQGGDGEVLRRVRSGSSWVSSPSSRPTLVSSFTYTPTTADTSGDTSASFQTPKSKPSSARTSTTNLTTPEATPSALHDLNNDQSWLSEPTNTPSTISAWSFPSTPETAITRDRTRSPSPSPVSLPVMERHHDPNLPQPGQTRVQQLIKSSDTTAYTRTLTSTPGSAIRSPGGSIIAGYSPDPSHPLPRGFESLTSYPLSPSQMESRTSLGLGSRVGLRSVDELTCVPVERVSAKGSSTWTLQSYHSPSASASASTGLNDPSAYKTPESKSKSRSHLTLVGTGDRRPPPPLPMPMAMPLPPTPTFARSSTLWELSSDGGDDNKGSMEMLMAERDWVEVGLEEGEEGLEGWGRDGKGVGVVAVLTTLVCYGLSLPLLLEGPTDTATILYLISLLIPSPMLVLVSYLLRYRLPRSTGSTIRTKKGSTTTTHRSLALRSESQLSLPISISPKLTPPAPKRASTMNLASSTTQLSKLIEPKPSLTTFQGTFAVRSPERRHTVYGGGLDFKDLEAEERMRRIVARRSGDVWIEAGHAIEGGGMLSRVGEMIKPVPAMRVLDAPLPGAGEAEVGSRELGIMRKLRGGVVSMLPKRASRLFESDIQPASQPQAPPQAHTQGQDALEMGQFDDARTDAESTMRSAAWSPARSTIAISVIGPSPEKRRTSRFSTITDGGGEADNSLPTAKIYEAKRGRMSSGPMLIFKNPSAGDRKEKEKEGGGYELDWLTAGVLPNLVPSIKIGKDVRVEPIPRPISQPEEFESQGEETPKFRTRELSTIPSSREIEQEDDCRFADPESSFATMPSFYADGEFHSTPHDSKRGTTGGHSRSYSSSIDYSRSPEFYTAETTCSGELRQRGVTATATASTAENGRRVAKPKKSFGLPQVPTEEDFEHDVRKSFDEISRPGHDEQDNRECEEDDVDMTTETGVDLPPIPTRLTHNPSLSRVSEVTEENTTMQFSISLLEDMHLALQLGQTPPRATNDHQTSFPSSNVNLDVDYRTVLAPGGDESRHRSQIERGGSDASTATGEYSFAGQSINTEAEEIVEEMERMMSMDTPTRAEFVISPPPSSSTYDGPGSASGRTSRASAFASEGEREATTPTSTSFTGSTWTTSTATSTSTDNDNYASSSSSTLPVPELPSPYKRQPYPTTAPSGAPISHPHPPPRSFTNSSGTTTNFPLPIPVYDPHPPVQRLLPKRSTETIATTSSTSAPNTPKTITARPSRVQLKQDKQLTERNGARAKSAMGLREKGKPLQPIRVNEANNTRSIKVSDGPLSAPIVGGKKFVVLQQDELGSKTSLTKGMGKMSTGSAGAGAGGKENEKIRGSKTSTGSGVVGVRGLRA</sequence>
<feature type="region of interest" description="Disordered" evidence="1">
    <location>
        <begin position="296"/>
        <end position="335"/>
    </location>
</feature>
<feature type="transmembrane region" description="Helical" evidence="2">
    <location>
        <begin position="90"/>
        <end position="109"/>
    </location>
</feature>
<feature type="transmembrane region" description="Helical" evidence="2">
    <location>
        <begin position="615"/>
        <end position="635"/>
    </location>
</feature>
<protein>
    <submittedName>
        <fullName evidence="3">Uncharacterized protein</fullName>
    </submittedName>
</protein>
<feature type="compositionally biased region" description="Low complexity" evidence="1">
    <location>
        <begin position="1551"/>
        <end position="1560"/>
    </location>
</feature>
<feature type="region of interest" description="Disordered" evidence="1">
    <location>
        <begin position="1547"/>
        <end position="1592"/>
    </location>
</feature>
<keyword evidence="2" id="KW-0472">Membrane</keyword>
<evidence type="ECO:0000313" key="4">
    <source>
        <dbReference type="Proteomes" id="UP000322225"/>
    </source>
</evidence>
<dbReference type="RefSeq" id="XP_031861765.1">
    <property type="nucleotide sequence ID" value="XM_032003767.1"/>
</dbReference>
<feature type="region of interest" description="Disordered" evidence="1">
    <location>
        <begin position="1059"/>
        <end position="1087"/>
    </location>
</feature>
<dbReference type="KEGG" id="ksn:43587894"/>
<dbReference type="GeneID" id="43587894"/>
<feature type="transmembrane region" description="Helical" evidence="2">
    <location>
        <begin position="641"/>
        <end position="664"/>
    </location>
</feature>
<feature type="compositionally biased region" description="Low complexity" evidence="1">
    <location>
        <begin position="296"/>
        <end position="307"/>
    </location>
</feature>